<dbReference type="Proteomes" id="UP001589858">
    <property type="component" value="Unassembled WGS sequence"/>
</dbReference>
<dbReference type="PANTHER" id="PTHR30469:SF15">
    <property type="entry name" value="HLYD FAMILY OF SECRETION PROTEINS"/>
    <property type="match status" value="1"/>
</dbReference>
<keyword evidence="5" id="KW-1185">Reference proteome</keyword>
<evidence type="ECO:0000256" key="1">
    <source>
        <dbReference type="ARBA" id="ARBA00009477"/>
    </source>
</evidence>
<dbReference type="SUPFAM" id="SSF111369">
    <property type="entry name" value="HlyD-like secretion proteins"/>
    <property type="match status" value="1"/>
</dbReference>
<reference evidence="4 5" key="1">
    <citation type="submission" date="2024-09" db="EMBL/GenBank/DDBJ databases">
        <authorList>
            <person name="Sun Q."/>
            <person name="Mori K."/>
        </authorList>
    </citation>
    <scope>NUCLEOTIDE SEQUENCE [LARGE SCALE GENOMIC DNA]</scope>
    <source>
        <strain evidence="4 5">CICC 11035S</strain>
    </source>
</reference>
<dbReference type="InterPro" id="IPR058647">
    <property type="entry name" value="BSH_CzcB-like"/>
</dbReference>
<feature type="domain" description="CzcB-like barrel-sandwich hybrid" evidence="3">
    <location>
        <begin position="79"/>
        <end position="234"/>
    </location>
</feature>
<organism evidence="4 5">
    <name type="scientific">Novosphingobium clariflavum</name>
    <dbReference type="NCBI Taxonomy" id="2029884"/>
    <lineage>
        <taxon>Bacteria</taxon>
        <taxon>Pseudomonadati</taxon>
        <taxon>Pseudomonadota</taxon>
        <taxon>Alphaproteobacteria</taxon>
        <taxon>Sphingomonadales</taxon>
        <taxon>Sphingomonadaceae</taxon>
        <taxon>Novosphingobium</taxon>
    </lineage>
</organism>
<dbReference type="EMBL" id="JBHLTM010000085">
    <property type="protein sequence ID" value="MFC0687403.1"/>
    <property type="molecule type" value="Genomic_DNA"/>
</dbReference>
<evidence type="ECO:0000256" key="2">
    <source>
        <dbReference type="SAM" id="Phobius"/>
    </source>
</evidence>
<dbReference type="PANTHER" id="PTHR30469">
    <property type="entry name" value="MULTIDRUG RESISTANCE PROTEIN MDTA"/>
    <property type="match status" value="1"/>
</dbReference>
<dbReference type="Gene3D" id="2.40.30.170">
    <property type="match status" value="1"/>
</dbReference>
<comment type="caution">
    <text evidence="4">The sequence shown here is derived from an EMBL/GenBank/DDBJ whole genome shotgun (WGS) entry which is preliminary data.</text>
</comment>
<keyword evidence="2" id="KW-1133">Transmembrane helix</keyword>
<dbReference type="RefSeq" id="WP_267219924.1">
    <property type="nucleotide sequence ID" value="NZ_JAPCWC010000005.1"/>
</dbReference>
<dbReference type="Gene3D" id="1.10.287.470">
    <property type="entry name" value="Helix hairpin bin"/>
    <property type="match status" value="1"/>
</dbReference>
<keyword evidence="2" id="KW-0472">Membrane</keyword>
<dbReference type="Gene3D" id="2.40.50.100">
    <property type="match status" value="1"/>
</dbReference>
<dbReference type="InterPro" id="IPR006143">
    <property type="entry name" value="RND_pump_MFP"/>
</dbReference>
<comment type="similarity">
    <text evidence="1">Belongs to the membrane fusion protein (MFP) (TC 8.A.1) family.</text>
</comment>
<dbReference type="Pfam" id="PF25973">
    <property type="entry name" value="BSH_CzcB"/>
    <property type="match status" value="1"/>
</dbReference>
<dbReference type="NCBIfam" id="TIGR01730">
    <property type="entry name" value="RND_mfp"/>
    <property type="match status" value="1"/>
</dbReference>
<keyword evidence="2" id="KW-0812">Transmembrane</keyword>
<gene>
    <name evidence="4" type="ORF">ACFFF8_22700</name>
</gene>
<accession>A0ABV6SH70</accession>
<proteinExistence type="inferred from homology"/>
<evidence type="ECO:0000259" key="3">
    <source>
        <dbReference type="Pfam" id="PF25973"/>
    </source>
</evidence>
<protein>
    <submittedName>
        <fullName evidence="4">Efflux RND transporter periplasmic adaptor subunit</fullName>
    </submittedName>
</protein>
<evidence type="ECO:0000313" key="4">
    <source>
        <dbReference type="EMBL" id="MFC0687403.1"/>
    </source>
</evidence>
<sequence length="396" mass="41539">MTEADHANLDSFLGFGARRGRTHLLRLALLAAAVVALLMLLVRFLGGSDLPYYTALVEQGTITPMVAERGTVHGSGEVALAAALDGTVTAEGVPAGGKVAKGQVLATIDAEPLRSTLAADRALVTAAEADLAAARTARDEASGKLARFEDVWRRSGHRVPAINELEGARADADRAGRAVSAAEARLAAARSSLEADSEKLAAAVVRAPFAGYVVERSIRTGQRVRMGMKLFTLAASDETLEIEIPLARAGNAVLEAGTVAQVRLDALPDAVQSATLARILTDRADAPGSRRAVFTLEKPVEAIRPGMAATVELPLPQRSNVLLVPDAALTFEPGNRATPSTGRSQPRIYLVSGDGEPRRVYVTVGAGDGKRTEVFASDLKPGVEVIVGWRNQPAQP</sequence>
<evidence type="ECO:0000313" key="5">
    <source>
        <dbReference type="Proteomes" id="UP001589858"/>
    </source>
</evidence>
<name>A0ABV6SH70_9SPHN</name>
<feature type="transmembrane region" description="Helical" evidence="2">
    <location>
        <begin position="27"/>
        <end position="46"/>
    </location>
</feature>
<dbReference type="Gene3D" id="2.40.420.20">
    <property type="match status" value="1"/>
</dbReference>